<gene>
    <name evidence="2" type="ORF">JOF53_000675</name>
</gene>
<organism evidence="2 3">
    <name type="scientific">Crossiella equi</name>
    <dbReference type="NCBI Taxonomy" id="130796"/>
    <lineage>
        <taxon>Bacteria</taxon>
        <taxon>Bacillati</taxon>
        <taxon>Actinomycetota</taxon>
        <taxon>Actinomycetes</taxon>
        <taxon>Pseudonocardiales</taxon>
        <taxon>Pseudonocardiaceae</taxon>
        <taxon>Crossiella</taxon>
    </lineage>
</organism>
<dbReference type="SUPFAM" id="SSF54427">
    <property type="entry name" value="NTF2-like"/>
    <property type="match status" value="1"/>
</dbReference>
<comment type="caution">
    <text evidence="2">The sequence shown here is derived from an EMBL/GenBank/DDBJ whole genome shotgun (WGS) entry which is preliminary data.</text>
</comment>
<keyword evidence="3" id="KW-1185">Reference proteome</keyword>
<name>A0ABS5A5D8_9PSEU</name>
<dbReference type="InterPro" id="IPR032710">
    <property type="entry name" value="NTF2-like_dom_sf"/>
</dbReference>
<accession>A0ABS5A5D8</accession>
<dbReference type="InterPro" id="IPR037401">
    <property type="entry name" value="SnoaL-like"/>
</dbReference>
<evidence type="ECO:0000313" key="3">
    <source>
        <dbReference type="Proteomes" id="UP001519363"/>
    </source>
</evidence>
<sequence length="141" mass="14927">MTTNIATEFFELLGRGHIDGAMALTTDDFTWTVGGKPGGPFALAGTYDSAAYIEMLGHVAASIPAGPQVEIVSVTQGSDRIVVETHVVGNSADGVGYDNNLVCVFDISDGRIAAVREYLDTIHASEVFTRNDRGSGDRSCR</sequence>
<dbReference type="Proteomes" id="UP001519363">
    <property type="component" value="Unassembled WGS sequence"/>
</dbReference>
<evidence type="ECO:0000259" key="1">
    <source>
        <dbReference type="Pfam" id="PF12680"/>
    </source>
</evidence>
<feature type="domain" description="SnoaL-like" evidence="1">
    <location>
        <begin position="7"/>
        <end position="114"/>
    </location>
</feature>
<dbReference type="Gene3D" id="3.10.450.50">
    <property type="match status" value="1"/>
</dbReference>
<dbReference type="Pfam" id="PF12680">
    <property type="entry name" value="SnoaL_2"/>
    <property type="match status" value="1"/>
</dbReference>
<dbReference type="RefSeq" id="WP_086788251.1">
    <property type="nucleotide sequence ID" value="NZ_JAGIOO010000001.1"/>
</dbReference>
<evidence type="ECO:0000313" key="2">
    <source>
        <dbReference type="EMBL" id="MBP2471803.1"/>
    </source>
</evidence>
<proteinExistence type="predicted"/>
<dbReference type="EMBL" id="JAGIOO010000001">
    <property type="protein sequence ID" value="MBP2471803.1"/>
    <property type="molecule type" value="Genomic_DNA"/>
</dbReference>
<reference evidence="2 3" key="1">
    <citation type="submission" date="2021-03" db="EMBL/GenBank/DDBJ databases">
        <title>Sequencing the genomes of 1000 actinobacteria strains.</title>
        <authorList>
            <person name="Klenk H.-P."/>
        </authorList>
    </citation>
    <scope>NUCLEOTIDE SEQUENCE [LARGE SCALE GENOMIC DNA]</scope>
    <source>
        <strain evidence="2 3">DSM 44580</strain>
    </source>
</reference>
<protein>
    <submittedName>
        <fullName evidence="2">Ketosteroid isomerase-like protein</fullName>
    </submittedName>
</protein>